<organism evidence="1 2">
    <name type="scientific">Flavobacterium rhamnosiphilum</name>
    <dbReference type="NCBI Taxonomy" id="2541724"/>
    <lineage>
        <taxon>Bacteria</taxon>
        <taxon>Pseudomonadati</taxon>
        <taxon>Bacteroidota</taxon>
        <taxon>Flavobacteriia</taxon>
        <taxon>Flavobacteriales</taxon>
        <taxon>Flavobacteriaceae</taxon>
        <taxon>Flavobacterium</taxon>
    </lineage>
</organism>
<sequence>MAKVIAPFLIKGTIDDINFVVTADGENYARRKGNTGVTAEEFKKNPIFDRIRNQGQEFGQCVKKAALFRQLAVRFNTLAKDGSVAGRTNKLLFEILQEDTTQPQGKRTLTEGLKTSEGKECLLLFESNKLRPLRKVLKIREQYSPEKQTVTFTDFLAKEHLDWPEEATHVLLATATANWDFENDSFQTCYSSELILDKEAEKQTITIGTEKPSGNELHLTFLFIGFLKQDRKKQIVLHRKHNTTTVIAYRTGQTH</sequence>
<evidence type="ECO:0000313" key="1">
    <source>
        <dbReference type="EMBL" id="TDE41623.1"/>
    </source>
</evidence>
<reference evidence="1 2" key="1">
    <citation type="submission" date="2019-03" db="EMBL/GenBank/DDBJ databases">
        <title>Novel species of Flavobacterium.</title>
        <authorList>
            <person name="Liu Q."/>
            <person name="Xin Y.-H."/>
        </authorList>
    </citation>
    <scope>NUCLEOTIDE SEQUENCE [LARGE SCALE GENOMIC DNA]</scope>
    <source>
        <strain evidence="1 2">LB3P52</strain>
    </source>
</reference>
<accession>A0A4R5F2F6</accession>
<dbReference type="Proteomes" id="UP000294814">
    <property type="component" value="Unassembled WGS sequence"/>
</dbReference>
<dbReference type="AlphaFoldDB" id="A0A4R5F2F6"/>
<proteinExistence type="predicted"/>
<evidence type="ECO:0000313" key="2">
    <source>
        <dbReference type="Proteomes" id="UP000294814"/>
    </source>
</evidence>
<keyword evidence="2" id="KW-1185">Reference proteome</keyword>
<dbReference type="RefSeq" id="WP_131917480.1">
    <property type="nucleotide sequence ID" value="NZ_SMLG01000020.1"/>
</dbReference>
<dbReference type="EMBL" id="SMLG01000020">
    <property type="protein sequence ID" value="TDE41623.1"/>
    <property type="molecule type" value="Genomic_DNA"/>
</dbReference>
<gene>
    <name evidence="1" type="ORF">E0I26_16170</name>
</gene>
<name>A0A4R5F2F6_9FLAO</name>
<protein>
    <submittedName>
        <fullName evidence="1">Uncharacterized protein</fullName>
    </submittedName>
</protein>
<dbReference type="OrthoDB" id="645138at2"/>
<comment type="caution">
    <text evidence="1">The sequence shown here is derived from an EMBL/GenBank/DDBJ whole genome shotgun (WGS) entry which is preliminary data.</text>
</comment>